<comment type="caution">
    <text evidence="2">The sequence shown here is derived from an EMBL/GenBank/DDBJ whole genome shotgun (WGS) entry which is preliminary data.</text>
</comment>
<evidence type="ECO:0000256" key="1">
    <source>
        <dbReference type="SAM" id="MobiDB-lite"/>
    </source>
</evidence>
<organism evidence="2 3">
    <name type="scientific">Gluconobacter kanchanaburiensis NBRC 103587</name>
    <dbReference type="NCBI Taxonomy" id="1307948"/>
    <lineage>
        <taxon>Bacteria</taxon>
        <taxon>Pseudomonadati</taxon>
        <taxon>Pseudomonadota</taxon>
        <taxon>Alphaproteobacteria</taxon>
        <taxon>Acetobacterales</taxon>
        <taxon>Acetobacteraceae</taxon>
        <taxon>Gluconobacter</taxon>
    </lineage>
</organism>
<gene>
    <name evidence="2" type="ORF">GKA01_22000</name>
</gene>
<sequence length="479" mass="52944">MIVPPSAQYLLSREAWIPGEGYVLLLTPGELEILEDDLRVSGLCSKAVPKVPSALRGKPLLCFVSAARGKFTHIARATAYYPAESGRDKLDIWSLSELAKPVTLTTLSRRMSGPQAWRAKLALKGGHVSGAAFVVLMKALEALDADAYGIAAGLIDARDDRDDDAEPVNARINWAFQRDAVITAMEIAGIPSAWLELPAHAPDNLADDTASIFDSDEDMVSIEDLVILQDADTPGDDWEFVKRQRYAAKMYRDGNTQLTVILANKLDLEKQLGVDLIYYNETYHSVVFVQYKMFRGEDGELGYRVDPQLGIEIARMDSAARELAKVAADTSCDGYRIGSDPFFLKFCSKLIPAKVTGHVPGIYVPLSYWKRLASDPRAKGKRGGTIVFDHTFGQRRLTPSAFTDLVRRGWVGTSAHQGRELLSYLRGALQGQKGVVFAIQSGIEPEKDEEGFDIPTPKAPRKRKDKYPGRNIPRKVWSI</sequence>
<dbReference type="OrthoDB" id="4528132at2"/>
<protein>
    <submittedName>
        <fullName evidence="2">Uncharacterized protein</fullName>
    </submittedName>
</protein>
<reference evidence="2 3" key="1">
    <citation type="submission" date="2019-07" db="EMBL/GenBank/DDBJ databases">
        <title>Whole genome shotgun sequence of Gluconobacter kanchanaburiensis NBRC 103587.</title>
        <authorList>
            <person name="Hosoyama A."/>
            <person name="Uohara A."/>
            <person name="Ohji S."/>
            <person name="Ichikawa N."/>
        </authorList>
    </citation>
    <scope>NUCLEOTIDE SEQUENCE [LARGE SCALE GENOMIC DNA]</scope>
    <source>
        <strain evidence="2 3">NBRC 103587</strain>
    </source>
</reference>
<dbReference type="EMBL" id="BJVA01000015">
    <property type="protein sequence ID" value="GEK97003.1"/>
    <property type="molecule type" value="Genomic_DNA"/>
</dbReference>
<dbReference type="AlphaFoldDB" id="A0A511BBK2"/>
<dbReference type="RefSeq" id="WP_146862836.1">
    <property type="nucleotide sequence ID" value="NZ_BARK01000017.1"/>
</dbReference>
<dbReference type="Proteomes" id="UP000321079">
    <property type="component" value="Unassembled WGS sequence"/>
</dbReference>
<evidence type="ECO:0000313" key="3">
    <source>
        <dbReference type="Proteomes" id="UP000321079"/>
    </source>
</evidence>
<proteinExistence type="predicted"/>
<keyword evidence="3" id="KW-1185">Reference proteome</keyword>
<accession>A0A511BBK2</accession>
<feature type="region of interest" description="Disordered" evidence="1">
    <location>
        <begin position="447"/>
        <end position="470"/>
    </location>
</feature>
<evidence type="ECO:0000313" key="2">
    <source>
        <dbReference type="EMBL" id="GEK97003.1"/>
    </source>
</evidence>
<name>A0A511BBK2_9PROT</name>